<feature type="domain" description="Nudix hydrolase" evidence="4">
    <location>
        <begin position="5"/>
        <end position="147"/>
    </location>
</feature>
<evidence type="ECO:0000313" key="5">
    <source>
        <dbReference type="EMBL" id="CDO59875.1"/>
    </source>
</evidence>
<reference evidence="5 6" key="1">
    <citation type="journal article" date="2014" name="Front. Genet.">
        <title>Genome and metabolic network of "Candidatus Phaeomarinobacter ectocarpi" Ec32, a new candidate genus of Alphaproteobacteria frequently associated with brown algae.</title>
        <authorList>
            <person name="Dittami S.M."/>
            <person name="Barbeyron T."/>
            <person name="Boyen C."/>
            <person name="Cambefort J."/>
            <person name="Collet G."/>
            <person name="Delage L."/>
            <person name="Gobet A."/>
            <person name="Groisillier A."/>
            <person name="Leblanc C."/>
            <person name="Michel G."/>
            <person name="Scornet D."/>
            <person name="Siegel A."/>
            <person name="Tapia J.E."/>
            <person name="Tonon T."/>
        </authorList>
    </citation>
    <scope>NUCLEOTIDE SEQUENCE [LARGE SCALE GENOMIC DNA]</scope>
    <source>
        <strain evidence="5 6">Ec32</strain>
    </source>
</reference>
<dbReference type="InterPro" id="IPR020084">
    <property type="entry name" value="NUDIX_hydrolase_CS"/>
</dbReference>
<keyword evidence="6" id="KW-1185">Reference proteome</keyword>
<dbReference type="OrthoDB" id="9761969at2"/>
<dbReference type="PANTHER" id="PTHR43046:SF12">
    <property type="entry name" value="GDP-MANNOSE MANNOSYL HYDROLASE"/>
    <property type="match status" value="1"/>
</dbReference>
<dbReference type="Gene3D" id="3.90.79.10">
    <property type="entry name" value="Nucleoside Triphosphate Pyrophosphohydrolase"/>
    <property type="match status" value="1"/>
</dbReference>
<dbReference type="RefSeq" id="WP_043950396.1">
    <property type="nucleotide sequence ID" value="NZ_HG966617.1"/>
</dbReference>
<dbReference type="KEGG" id="pect:BN1012_Phect1661"/>
<dbReference type="STRING" id="1458461.BN1012_Phect1661"/>
<dbReference type="InterPro" id="IPR000086">
    <property type="entry name" value="NUDIX_hydrolase_dom"/>
</dbReference>
<keyword evidence="3" id="KW-0460">Magnesium</keyword>
<dbReference type="PANTHER" id="PTHR43046">
    <property type="entry name" value="GDP-MANNOSE MANNOSYL HYDROLASE"/>
    <property type="match status" value="1"/>
</dbReference>
<sequence>MAAPDLRRTGRVILMDPTYRVLLLRFVVTQNGQPFEFWATPGGRAEDDESDLEAAIRELDEELRLSVALEGPVHVHESTFEVNGNEWRGRDVFFHGACAAGDPVFTGGTEESERAALQEMRWWTLDEIEKTAETVFPPDLGAVSRSLVS</sequence>
<dbReference type="PROSITE" id="PS00893">
    <property type="entry name" value="NUDIX_BOX"/>
    <property type="match status" value="1"/>
</dbReference>
<dbReference type="InterPro" id="IPR015797">
    <property type="entry name" value="NUDIX_hydrolase-like_dom_sf"/>
</dbReference>
<name>X5MLX2_9HYPH</name>
<evidence type="ECO:0000259" key="4">
    <source>
        <dbReference type="PROSITE" id="PS51462"/>
    </source>
</evidence>
<proteinExistence type="predicted"/>
<dbReference type="SUPFAM" id="SSF55811">
    <property type="entry name" value="Nudix"/>
    <property type="match status" value="1"/>
</dbReference>
<dbReference type="EMBL" id="HG966617">
    <property type="protein sequence ID" value="CDO59875.1"/>
    <property type="molecule type" value="Genomic_DNA"/>
</dbReference>
<evidence type="ECO:0000313" key="6">
    <source>
        <dbReference type="Proteomes" id="UP000032160"/>
    </source>
</evidence>
<evidence type="ECO:0000256" key="1">
    <source>
        <dbReference type="ARBA" id="ARBA00001946"/>
    </source>
</evidence>
<accession>X5MLX2</accession>
<dbReference type="Proteomes" id="UP000032160">
    <property type="component" value="Chromosome I"/>
</dbReference>
<organism evidence="5 6">
    <name type="scientific">Candidatus Phaeomarinibacter ectocarpi</name>
    <dbReference type="NCBI Taxonomy" id="1458461"/>
    <lineage>
        <taxon>Bacteria</taxon>
        <taxon>Pseudomonadati</taxon>
        <taxon>Pseudomonadota</taxon>
        <taxon>Alphaproteobacteria</taxon>
        <taxon>Hyphomicrobiales</taxon>
        <taxon>Parvibaculaceae</taxon>
        <taxon>Candidatus Phaeomarinibacter</taxon>
    </lineage>
</organism>
<dbReference type="HOGENOM" id="CLU_100874_3_0_5"/>
<keyword evidence="2" id="KW-0378">Hydrolase</keyword>
<dbReference type="GO" id="GO:0016787">
    <property type="term" value="F:hydrolase activity"/>
    <property type="evidence" value="ECO:0007669"/>
    <property type="project" value="UniProtKB-KW"/>
</dbReference>
<dbReference type="PROSITE" id="PS51462">
    <property type="entry name" value="NUDIX"/>
    <property type="match status" value="1"/>
</dbReference>
<dbReference type="Pfam" id="PF00293">
    <property type="entry name" value="NUDIX"/>
    <property type="match status" value="1"/>
</dbReference>
<evidence type="ECO:0000256" key="2">
    <source>
        <dbReference type="ARBA" id="ARBA00022801"/>
    </source>
</evidence>
<evidence type="ECO:0000256" key="3">
    <source>
        <dbReference type="ARBA" id="ARBA00022842"/>
    </source>
</evidence>
<dbReference type="AlphaFoldDB" id="X5MLX2"/>
<gene>
    <name evidence="5" type="ORF">BN1012_Phect1661</name>
</gene>
<comment type="cofactor">
    <cofactor evidence="1">
        <name>Mg(2+)</name>
        <dbReference type="ChEBI" id="CHEBI:18420"/>
    </cofactor>
</comment>
<protein>
    <submittedName>
        <fullName evidence="5">Dihydroneopterin triphosphate pyrophosphohydolase, putative, Actinobacterial type,NudB-like</fullName>
    </submittedName>
</protein>